<evidence type="ECO:0000313" key="2">
    <source>
        <dbReference type="EMBL" id="UNZ07618.1"/>
    </source>
</evidence>
<evidence type="ECO:0000256" key="1">
    <source>
        <dbReference type="SAM" id="MobiDB-lite"/>
    </source>
</evidence>
<keyword evidence="3" id="KW-1185">Reference proteome</keyword>
<name>A0ABY3ZBV2_STRRM</name>
<feature type="compositionally biased region" description="Basic and acidic residues" evidence="1">
    <location>
        <begin position="1"/>
        <end position="16"/>
    </location>
</feature>
<gene>
    <name evidence="2" type="ORF">SRIMR7_36240</name>
</gene>
<accession>A0ABY3ZBV2</accession>
<dbReference type="EMBL" id="CP094298">
    <property type="protein sequence ID" value="UNZ07618.1"/>
    <property type="molecule type" value="Genomic_DNA"/>
</dbReference>
<proteinExistence type="predicted"/>
<feature type="region of interest" description="Disordered" evidence="1">
    <location>
        <begin position="1"/>
        <end position="67"/>
    </location>
</feature>
<dbReference type="RefSeq" id="WP_003982347.1">
    <property type="nucleotide sequence ID" value="NZ_CP043497.1"/>
</dbReference>
<evidence type="ECO:0000313" key="3">
    <source>
        <dbReference type="Proteomes" id="UP000829494"/>
    </source>
</evidence>
<sequence length="67" mass="7191">MDPDDRELTPWERELQQEGASQGRGHTPDDGVAEPCVAPADPASASPRPAREPLPVSAEAQETPDEE</sequence>
<dbReference type="Proteomes" id="UP000829494">
    <property type="component" value="Chromosome"/>
</dbReference>
<organism evidence="2 3">
    <name type="scientific">Streptomyces rimosus subsp. rimosus</name>
    <dbReference type="NCBI Taxonomy" id="132474"/>
    <lineage>
        <taxon>Bacteria</taxon>
        <taxon>Bacillati</taxon>
        <taxon>Actinomycetota</taxon>
        <taxon>Actinomycetes</taxon>
        <taxon>Kitasatosporales</taxon>
        <taxon>Streptomycetaceae</taxon>
        <taxon>Streptomyces</taxon>
    </lineage>
</organism>
<dbReference type="GeneID" id="66853237"/>
<feature type="compositionally biased region" description="Low complexity" evidence="1">
    <location>
        <begin position="38"/>
        <end position="48"/>
    </location>
</feature>
<reference evidence="2 3" key="1">
    <citation type="submission" date="2022-03" db="EMBL/GenBank/DDBJ databases">
        <title>Complete genome of Streptomyces rimosus ssp. rimosus R7 (=ATCC 10970).</title>
        <authorList>
            <person name="Beganovic S."/>
            <person name="Ruckert C."/>
            <person name="Busche T."/>
            <person name="Kalinowski J."/>
            <person name="Wittmann C."/>
        </authorList>
    </citation>
    <scope>NUCLEOTIDE SEQUENCE [LARGE SCALE GENOMIC DNA]</scope>
    <source>
        <strain evidence="2 3">R7</strain>
    </source>
</reference>
<protein>
    <submittedName>
        <fullName evidence="2">Uncharacterized protein</fullName>
    </submittedName>
</protein>